<sequence>MRKYGKIIDRMYKQASKVEVLLRFSQVNEKWREVVKQKVGKLSK</sequence>
<protein>
    <submittedName>
        <fullName evidence="1">Uncharacterized protein</fullName>
    </submittedName>
</protein>
<gene>
    <name evidence="1" type="ORF">LCGC14_0946190</name>
</gene>
<reference evidence="1" key="1">
    <citation type="journal article" date="2015" name="Nature">
        <title>Complex archaea that bridge the gap between prokaryotes and eukaryotes.</title>
        <authorList>
            <person name="Spang A."/>
            <person name="Saw J.H."/>
            <person name="Jorgensen S.L."/>
            <person name="Zaremba-Niedzwiedzka K."/>
            <person name="Martijn J."/>
            <person name="Lind A.E."/>
            <person name="van Eijk R."/>
            <person name="Schleper C."/>
            <person name="Guy L."/>
            <person name="Ettema T.J."/>
        </authorList>
    </citation>
    <scope>NUCLEOTIDE SEQUENCE</scope>
</reference>
<organism evidence="1">
    <name type="scientific">marine sediment metagenome</name>
    <dbReference type="NCBI Taxonomy" id="412755"/>
    <lineage>
        <taxon>unclassified sequences</taxon>
        <taxon>metagenomes</taxon>
        <taxon>ecological metagenomes</taxon>
    </lineage>
</organism>
<name>A0A0F9RQ32_9ZZZZ</name>
<evidence type="ECO:0000313" key="1">
    <source>
        <dbReference type="EMBL" id="KKN19408.1"/>
    </source>
</evidence>
<dbReference type="EMBL" id="LAZR01003339">
    <property type="protein sequence ID" value="KKN19408.1"/>
    <property type="molecule type" value="Genomic_DNA"/>
</dbReference>
<proteinExistence type="predicted"/>
<comment type="caution">
    <text evidence="1">The sequence shown here is derived from an EMBL/GenBank/DDBJ whole genome shotgun (WGS) entry which is preliminary data.</text>
</comment>
<dbReference type="AlphaFoldDB" id="A0A0F9RQ32"/>
<accession>A0A0F9RQ32</accession>